<dbReference type="AlphaFoldDB" id="A0A2Z7BH30"/>
<reference evidence="1 2" key="1">
    <citation type="journal article" date="2015" name="Proc. Natl. Acad. Sci. U.S.A.">
        <title>The resurrection genome of Boea hygrometrica: A blueprint for survival of dehydration.</title>
        <authorList>
            <person name="Xiao L."/>
            <person name="Yang G."/>
            <person name="Zhang L."/>
            <person name="Yang X."/>
            <person name="Zhao S."/>
            <person name="Ji Z."/>
            <person name="Zhou Q."/>
            <person name="Hu M."/>
            <person name="Wang Y."/>
            <person name="Chen M."/>
            <person name="Xu Y."/>
            <person name="Jin H."/>
            <person name="Xiao X."/>
            <person name="Hu G."/>
            <person name="Bao F."/>
            <person name="Hu Y."/>
            <person name="Wan P."/>
            <person name="Li L."/>
            <person name="Deng X."/>
            <person name="Kuang T."/>
            <person name="Xiang C."/>
            <person name="Zhu J.K."/>
            <person name="Oliver M.J."/>
            <person name="He Y."/>
        </authorList>
    </citation>
    <scope>NUCLEOTIDE SEQUENCE [LARGE SCALE GENOMIC DNA]</scope>
    <source>
        <strain evidence="2">cv. XS01</strain>
    </source>
</reference>
<accession>A0A2Z7BH30</accession>
<dbReference type="OrthoDB" id="848707at2759"/>
<evidence type="ECO:0008006" key="3">
    <source>
        <dbReference type="Google" id="ProtNLM"/>
    </source>
</evidence>
<dbReference type="EMBL" id="KV005697">
    <property type="protein sequence ID" value="KZV33694.1"/>
    <property type="molecule type" value="Genomic_DNA"/>
</dbReference>
<keyword evidence="2" id="KW-1185">Reference proteome</keyword>
<evidence type="ECO:0000313" key="2">
    <source>
        <dbReference type="Proteomes" id="UP000250235"/>
    </source>
</evidence>
<organism evidence="1 2">
    <name type="scientific">Dorcoceras hygrometricum</name>
    <dbReference type="NCBI Taxonomy" id="472368"/>
    <lineage>
        <taxon>Eukaryota</taxon>
        <taxon>Viridiplantae</taxon>
        <taxon>Streptophyta</taxon>
        <taxon>Embryophyta</taxon>
        <taxon>Tracheophyta</taxon>
        <taxon>Spermatophyta</taxon>
        <taxon>Magnoliopsida</taxon>
        <taxon>eudicotyledons</taxon>
        <taxon>Gunneridae</taxon>
        <taxon>Pentapetalae</taxon>
        <taxon>asterids</taxon>
        <taxon>lamiids</taxon>
        <taxon>Lamiales</taxon>
        <taxon>Gesneriaceae</taxon>
        <taxon>Didymocarpoideae</taxon>
        <taxon>Trichosporeae</taxon>
        <taxon>Loxocarpinae</taxon>
        <taxon>Dorcoceras</taxon>
    </lineage>
</organism>
<name>A0A2Z7BH30_9LAMI</name>
<sequence>MAASLIQNALQVNFDSVLSFLDEGMVQMFKALELTVLRSFLGFPSVLYEDYLVDFFAHSLVRENAVISCVHGKFVEISEERFVGVFDLPTAGLTSMDEVPKDLIYDARSVFFASGEPLKTSCKNKEMKIEFRLLNDILAKSVTVKAGSFDAVTHERFLLMKSIHCGLKINWSKIFFDILKDMVTPSSKQANGFAAQICILLKGAPDLTLGEAKTFPPLKILTIKTVGTYVAKNKSITAEEATDEMPVEKVVKKEAAKRSPAPAAEPVAKRKRTTVWRAAPTEMNLAIVPVMSRRLLRKGLIRREQLWKADVEETVEEIVAKVLTETADIEMEVMETVETVVGETAAQQRVEVEIDKEEPAGMDTVETDSRINVSAITSYDVVTSFKVLSNEEGTLVEKEKETEKEAIVKGKRVEKIIDSEDTEPLSKVLKLTEPSTSDEESVSIDDILRQISEDMMLPSVTVVEPTKIKFGHGIAFREVNWYNASLPKIDDADKGKEPLVEE</sequence>
<dbReference type="Proteomes" id="UP000250235">
    <property type="component" value="Unassembled WGS sequence"/>
</dbReference>
<proteinExistence type="predicted"/>
<protein>
    <recommendedName>
        <fullName evidence="3">Splicing factor 3B subunit 1-like</fullName>
    </recommendedName>
</protein>
<evidence type="ECO:0000313" key="1">
    <source>
        <dbReference type="EMBL" id="KZV33694.1"/>
    </source>
</evidence>
<gene>
    <name evidence="1" type="ORF">F511_30806</name>
</gene>